<evidence type="ECO:0000313" key="3">
    <source>
        <dbReference type="Proteomes" id="UP000054248"/>
    </source>
</evidence>
<dbReference type="OrthoDB" id="3056089at2759"/>
<feature type="compositionally biased region" description="Polar residues" evidence="1">
    <location>
        <begin position="107"/>
        <end position="125"/>
    </location>
</feature>
<feature type="compositionally biased region" description="Low complexity" evidence="1">
    <location>
        <begin position="190"/>
        <end position="204"/>
    </location>
</feature>
<feature type="region of interest" description="Disordered" evidence="1">
    <location>
        <begin position="32"/>
        <end position="231"/>
    </location>
</feature>
<gene>
    <name evidence="2" type="ORF">M407DRAFT_23522</name>
</gene>
<accession>A0A0C3QAE6</accession>
<keyword evidence="3" id="KW-1185">Reference proteome</keyword>
<reference evidence="2 3" key="1">
    <citation type="submission" date="2014-04" db="EMBL/GenBank/DDBJ databases">
        <authorList>
            <consortium name="DOE Joint Genome Institute"/>
            <person name="Kuo A."/>
            <person name="Girlanda M."/>
            <person name="Perotto S."/>
            <person name="Kohler A."/>
            <person name="Nagy L.G."/>
            <person name="Floudas D."/>
            <person name="Copeland A."/>
            <person name="Barry K.W."/>
            <person name="Cichocki N."/>
            <person name="Veneault-Fourrey C."/>
            <person name="LaButti K."/>
            <person name="Lindquist E.A."/>
            <person name="Lipzen A."/>
            <person name="Lundell T."/>
            <person name="Morin E."/>
            <person name="Murat C."/>
            <person name="Sun H."/>
            <person name="Tunlid A."/>
            <person name="Henrissat B."/>
            <person name="Grigoriev I.V."/>
            <person name="Hibbett D.S."/>
            <person name="Martin F."/>
            <person name="Nordberg H.P."/>
            <person name="Cantor M.N."/>
            <person name="Hua S.X."/>
        </authorList>
    </citation>
    <scope>NUCLEOTIDE SEQUENCE [LARGE SCALE GENOMIC DNA]</scope>
    <source>
        <strain evidence="2 3">MUT 4182</strain>
    </source>
</reference>
<feature type="compositionally biased region" description="Polar residues" evidence="1">
    <location>
        <begin position="434"/>
        <end position="445"/>
    </location>
</feature>
<dbReference type="AlphaFoldDB" id="A0A0C3QAE6"/>
<dbReference type="EMBL" id="KN823012">
    <property type="protein sequence ID" value="KIO27215.1"/>
    <property type="molecule type" value="Genomic_DNA"/>
</dbReference>
<protein>
    <submittedName>
        <fullName evidence="2">Uncharacterized protein</fullName>
    </submittedName>
</protein>
<feature type="compositionally biased region" description="Basic and acidic residues" evidence="1">
    <location>
        <begin position="128"/>
        <end position="142"/>
    </location>
</feature>
<feature type="region of interest" description="Disordered" evidence="1">
    <location>
        <begin position="424"/>
        <end position="445"/>
    </location>
</feature>
<reference evidence="3" key="2">
    <citation type="submission" date="2015-01" db="EMBL/GenBank/DDBJ databases">
        <title>Evolutionary Origins and Diversification of the Mycorrhizal Mutualists.</title>
        <authorList>
            <consortium name="DOE Joint Genome Institute"/>
            <consortium name="Mycorrhizal Genomics Consortium"/>
            <person name="Kohler A."/>
            <person name="Kuo A."/>
            <person name="Nagy L.G."/>
            <person name="Floudas D."/>
            <person name="Copeland A."/>
            <person name="Barry K.W."/>
            <person name="Cichocki N."/>
            <person name="Veneault-Fourrey C."/>
            <person name="LaButti K."/>
            <person name="Lindquist E.A."/>
            <person name="Lipzen A."/>
            <person name="Lundell T."/>
            <person name="Morin E."/>
            <person name="Murat C."/>
            <person name="Riley R."/>
            <person name="Ohm R."/>
            <person name="Sun H."/>
            <person name="Tunlid A."/>
            <person name="Henrissat B."/>
            <person name="Grigoriev I.V."/>
            <person name="Hibbett D.S."/>
            <person name="Martin F."/>
        </authorList>
    </citation>
    <scope>NUCLEOTIDE SEQUENCE [LARGE SCALE GENOMIC DNA]</scope>
    <source>
        <strain evidence="3">MUT 4182</strain>
    </source>
</reference>
<name>A0A0C3QAE6_9AGAM</name>
<sequence>MCLFVDSSRTYLKNLLSELGDGLAEFRTDRGGRIGFSKEEDQLDPSSPPPAPVEHISVDDDSSDYPPCAPLLTPSSEELPENPWTTQTRKPAKPNVTQRAKLRARKATTNTTKSQPVTQKATQPTRAPKRDVKGKAKAESQVRPDTPPPLAESDPPASESPPPKAKRIRRSSKGKKKDETLPSTQDDSDAATPVPAAEPTTVIAHIEVRPAVTPQGNRSRRSSKANSQPENHRLASISFFSNASYNVIRQKLAECAQVLPVFISNDITWKFTSPASAPTQPLNNDISMEALRRQVEDRAAKGKDHVLLLVMGPTLSQSAATAIASTGGVPESNALLGGESSVSRLLTTDSSIMDAAKMVADHYPKGRCVEHPDLACANWENLHFELTNLRCKVWGNKIVLGKATINKPPLGSAHFKSTDVIRRKPPPTADMAQPPTSSQTASIQQPVSAPASMTMSGFQQSPSTVFPPAIPPLAPGYGHLMPMPHMGYPHSFYSPFPYHSLGGPSTQIPGYDWSTNYW</sequence>
<organism evidence="2 3">
    <name type="scientific">Tulasnella calospora MUT 4182</name>
    <dbReference type="NCBI Taxonomy" id="1051891"/>
    <lineage>
        <taxon>Eukaryota</taxon>
        <taxon>Fungi</taxon>
        <taxon>Dikarya</taxon>
        <taxon>Basidiomycota</taxon>
        <taxon>Agaricomycotina</taxon>
        <taxon>Agaricomycetes</taxon>
        <taxon>Cantharellales</taxon>
        <taxon>Tulasnellaceae</taxon>
        <taxon>Tulasnella</taxon>
    </lineage>
</organism>
<dbReference type="Proteomes" id="UP000054248">
    <property type="component" value="Unassembled WGS sequence"/>
</dbReference>
<evidence type="ECO:0000313" key="2">
    <source>
        <dbReference type="EMBL" id="KIO27215.1"/>
    </source>
</evidence>
<evidence type="ECO:0000256" key="1">
    <source>
        <dbReference type="SAM" id="MobiDB-lite"/>
    </source>
</evidence>
<proteinExistence type="predicted"/>
<dbReference type="HOGENOM" id="CLU_525996_0_0_1"/>
<feature type="compositionally biased region" description="Basic residues" evidence="1">
    <location>
        <begin position="164"/>
        <end position="175"/>
    </location>
</feature>